<feature type="compositionally biased region" description="Basic and acidic residues" evidence="1">
    <location>
        <begin position="12"/>
        <end position="29"/>
    </location>
</feature>
<accession>D3BKZ6</accession>
<dbReference type="EMBL" id="ADBJ01000038">
    <property type="protein sequence ID" value="EFA78576.1"/>
    <property type="molecule type" value="Genomic_DNA"/>
</dbReference>
<dbReference type="InParanoid" id="D3BKZ6"/>
<protein>
    <submittedName>
        <fullName evidence="2">Uncharacterized protein</fullName>
    </submittedName>
</protein>
<gene>
    <name evidence="2" type="ORF">PPL_09228</name>
</gene>
<reference evidence="2 3" key="1">
    <citation type="journal article" date="2011" name="Genome Res.">
        <title>Phylogeny-wide analysis of social amoeba genomes highlights ancient origins for complex intercellular communication.</title>
        <authorList>
            <person name="Heidel A.J."/>
            <person name="Lawal H.M."/>
            <person name="Felder M."/>
            <person name="Schilde C."/>
            <person name="Helps N.R."/>
            <person name="Tunggal B."/>
            <person name="Rivero F."/>
            <person name="John U."/>
            <person name="Schleicher M."/>
            <person name="Eichinger L."/>
            <person name="Platzer M."/>
            <person name="Noegel A.A."/>
            <person name="Schaap P."/>
            <person name="Gloeckner G."/>
        </authorList>
    </citation>
    <scope>NUCLEOTIDE SEQUENCE [LARGE SCALE GENOMIC DNA]</scope>
    <source>
        <strain evidence="3">ATCC 26659 / Pp 5 / PN500</strain>
    </source>
</reference>
<evidence type="ECO:0000313" key="3">
    <source>
        <dbReference type="Proteomes" id="UP000001396"/>
    </source>
</evidence>
<dbReference type="AlphaFoldDB" id="D3BKZ6"/>
<dbReference type="Proteomes" id="UP000001396">
    <property type="component" value="Unassembled WGS sequence"/>
</dbReference>
<name>D3BKZ6_HETP5</name>
<sequence length="172" mass="19569">MNNNNNNNSNSDKVKSINESKSSTTKDEVLENQPTTKYLHMPEIKDDYDRAKYSLILDFPSCFQTINSAIECDKRQGKPPGIITKKCQDVHAHMNFCLLSTFCPDESRALMECTQGKIPQDGVAIPKKCQMAWNLFDECLINRTLLFEEEQKIAAMNNNNNNNINSLTKSNQ</sequence>
<proteinExistence type="predicted"/>
<feature type="region of interest" description="Disordered" evidence="1">
    <location>
        <begin position="1"/>
        <end position="34"/>
    </location>
</feature>
<evidence type="ECO:0000313" key="2">
    <source>
        <dbReference type="EMBL" id="EFA78576.1"/>
    </source>
</evidence>
<evidence type="ECO:0000256" key="1">
    <source>
        <dbReference type="SAM" id="MobiDB-lite"/>
    </source>
</evidence>
<feature type="compositionally biased region" description="Low complexity" evidence="1">
    <location>
        <begin position="1"/>
        <end position="11"/>
    </location>
</feature>
<dbReference type="FunCoup" id="D3BKZ6">
    <property type="interactions" value="421"/>
</dbReference>
<dbReference type="OMA" id="NAHLNFC"/>
<keyword evidence="3" id="KW-1185">Reference proteome</keyword>
<organism evidence="2 3">
    <name type="scientific">Heterostelium pallidum (strain ATCC 26659 / Pp 5 / PN500)</name>
    <name type="common">Cellular slime mold</name>
    <name type="synonym">Polysphondylium pallidum</name>
    <dbReference type="NCBI Taxonomy" id="670386"/>
    <lineage>
        <taxon>Eukaryota</taxon>
        <taxon>Amoebozoa</taxon>
        <taxon>Evosea</taxon>
        <taxon>Eumycetozoa</taxon>
        <taxon>Dictyostelia</taxon>
        <taxon>Acytosteliales</taxon>
        <taxon>Acytosteliaceae</taxon>
        <taxon>Heterostelium</taxon>
    </lineage>
</organism>
<dbReference type="RefSeq" id="XP_020430700.1">
    <property type="nucleotide sequence ID" value="XM_020580025.1"/>
</dbReference>
<dbReference type="GeneID" id="31364703"/>
<comment type="caution">
    <text evidence="2">The sequence shown here is derived from an EMBL/GenBank/DDBJ whole genome shotgun (WGS) entry which is preliminary data.</text>
</comment>